<evidence type="ECO:0000313" key="3">
    <source>
        <dbReference type="Proteomes" id="UP000266673"/>
    </source>
</evidence>
<dbReference type="OrthoDB" id="2444218at2759"/>
<proteinExistence type="predicted"/>
<evidence type="ECO:0000313" key="2">
    <source>
        <dbReference type="EMBL" id="RIB01591.1"/>
    </source>
</evidence>
<evidence type="ECO:0000256" key="1">
    <source>
        <dbReference type="SAM" id="MobiDB-lite"/>
    </source>
</evidence>
<feature type="region of interest" description="Disordered" evidence="1">
    <location>
        <begin position="61"/>
        <end position="85"/>
    </location>
</feature>
<comment type="caution">
    <text evidence="2">The sequence shown here is derived from an EMBL/GenBank/DDBJ whole genome shotgun (WGS) entry which is preliminary data.</text>
</comment>
<protein>
    <submittedName>
        <fullName evidence="2">Uncharacterized protein</fullName>
    </submittedName>
</protein>
<dbReference type="Proteomes" id="UP000266673">
    <property type="component" value="Unassembled WGS sequence"/>
</dbReference>
<organism evidence="2 3">
    <name type="scientific">Gigaspora rosea</name>
    <dbReference type="NCBI Taxonomy" id="44941"/>
    <lineage>
        <taxon>Eukaryota</taxon>
        <taxon>Fungi</taxon>
        <taxon>Fungi incertae sedis</taxon>
        <taxon>Mucoromycota</taxon>
        <taxon>Glomeromycotina</taxon>
        <taxon>Glomeromycetes</taxon>
        <taxon>Diversisporales</taxon>
        <taxon>Gigasporaceae</taxon>
        <taxon>Gigaspora</taxon>
    </lineage>
</organism>
<sequence length="199" mass="23048">MSLDDEYQRAYNWICQQVPYDKVREELLEAARIFVVNRFKVEDDAINEDESFKESIEVKDKIQSQGQGHNHQIVEEPDPEDEAPIPNDDVVGIIRILIKNAKNLKKSDTVVGENISFEIYDENLFIADSPCGTYVLDTYLLLKSEDQSKPSVGHFPLQIGKKQVIGHLNLEVQFFTTVFNENENFDFSKDTIKQQHLYY</sequence>
<dbReference type="AlphaFoldDB" id="A0A397TW04"/>
<accession>A0A397TW04</accession>
<dbReference type="STRING" id="44941.A0A397TW04"/>
<name>A0A397TW04_9GLOM</name>
<gene>
    <name evidence="2" type="ORF">C2G38_2230355</name>
</gene>
<dbReference type="EMBL" id="QKWP01003044">
    <property type="protein sequence ID" value="RIB01591.1"/>
    <property type="molecule type" value="Genomic_DNA"/>
</dbReference>
<dbReference type="InterPro" id="IPR035892">
    <property type="entry name" value="C2_domain_sf"/>
</dbReference>
<reference evidence="2 3" key="1">
    <citation type="submission" date="2018-06" db="EMBL/GenBank/DDBJ databases">
        <title>Comparative genomics reveals the genomic features of Rhizophagus irregularis, R. cerebriforme, R. diaphanum and Gigaspora rosea, and their symbiotic lifestyle signature.</title>
        <authorList>
            <person name="Morin E."/>
            <person name="San Clemente H."/>
            <person name="Chen E.C.H."/>
            <person name="De La Providencia I."/>
            <person name="Hainaut M."/>
            <person name="Kuo A."/>
            <person name="Kohler A."/>
            <person name="Murat C."/>
            <person name="Tang N."/>
            <person name="Roy S."/>
            <person name="Loubradou J."/>
            <person name="Henrissat B."/>
            <person name="Grigoriev I.V."/>
            <person name="Corradi N."/>
            <person name="Roux C."/>
            <person name="Martin F.M."/>
        </authorList>
    </citation>
    <scope>NUCLEOTIDE SEQUENCE [LARGE SCALE GENOMIC DNA]</scope>
    <source>
        <strain evidence="2 3">DAOM 194757</strain>
    </source>
</reference>
<keyword evidence="3" id="KW-1185">Reference proteome</keyword>
<dbReference type="SUPFAM" id="SSF49562">
    <property type="entry name" value="C2 domain (Calcium/lipid-binding domain, CaLB)"/>
    <property type="match status" value="1"/>
</dbReference>